<feature type="transmembrane region" description="Helical" evidence="3">
    <location>
        <begin position="184"/>
        <end position="205"/>
    </location>
</feature>
<sequence>MNFILRRLSQWIRALPGKPGHRGIWLPTSPLDYAQRMRGVQCYHAEIKPAPPVLAWALFSGFSSFTSMAILGIITKYGPAIKDNHLPFAIAPAGASAVLLYGVPSAPLSQPRNVFFGHLIAAITGTFMNQLFKNTPDSLHWLPGALAVGVAIALMGIANCYHPPAGATAYLAGFYSPDAVRVGWWYMMYPILPVAIIMITVALLFNNLARVYPVYWFTAVQMTPSMPINEPKIRVTQDSEQRRQEESGGESRRSASPDEVSFVDDHIDNEGSADLVWMTARIHELEQELHELRARQLRYEEARSHPSPSSAV</sequence>
<dbReference type="EMBL" id="JANBTX010000076">
    <property type="protein sequence ID" value="KAJ2687322.1"/>
    <property type="molecule type" value="Genomic_DNA"/>
</dbReference>
<feature type="transmembrane region" description="Helical" evidence="3">
    <location>
        <begin position="86"/>
        <end position="103"/>
    </location>
</feature>
<dbReference type="InterPro" id="IPR058581">
    <property type="entry name" value="TM_HPP"/>
</dbReference>
<dbReference type="Proteomes" id="UP001151516">
    <property type="component" value="Unassembled WGS sequence"/>
</dbReference>
<evidence type="ECO:0000256" key="1">
    <source>
        <dbReference type="SAM" id="Coils"/>
    </source>
</evidence>
<comment type="caution">
    <text evidence="5">The sequence shown here is derived from an EMBL/GenBank/DDBJ whole genome shotgun (WGS) entry which is preliminary data.</text>
</comment>
<protein>
    <recommendedName>
        <fullName evidence="4">HPP transmembrane region domain-containing protein</fullName>
    </recommendedName>
</protein>
<feature type="coiled-coil region" evidence="1">
    <location>
        <begin position="275"/>
        <end position="302"/>
    </location>
</feature>
<dbReference type="PANTHER" id="PTHR33741">
    <property type="entry name" value="TRANSMEMBRANE PROTEIN DDB_G0269096-RELATED"/>
    <property type="match status" value="1"/>
</dbReference>
<keyword evidence="3" id="KW-0472">Membrane</keyword>
<keyword evidence="3" id="KW-1133">Transmembrane helix</keyword>
<evidence type="ECO:0000259" key="4">
    <source>
        <dbReference type="Pfam" id="PF04982"/>
    </source>
</evidence>
<evidence type="ECO:0000256" key="3">
    <source>
        <dbReference type="SAM" id="Phobius"/>
    </source>
</evidence>
<feature type="transmembrane region" description="Helical" evidence="3">
    <location>
        <begin position="115"/>
        <end position="132"/>
    </location>
</feature>
<evidence type="ECO:0000313" key="5">
    <source>
        <dbReference type="EMBL" id="KAJ2687322.1"/>
    </source>
</evidence>
<evidence type="ECO:0000313" key="6">
    <source>
        <dbReference type="Proteomes" id="UP001151516"/>
    </source>
</evidence>
<evidence type="ECO:0000256" key="2">
    <source>
        <dbReference type="SAM" id="MobiDB-lite"/>
    </source>
</evidence>
<keyword evidence="1" id="KW-0175">Coiled coil</keyword>
<feature type="transmembrane region" description="Helical" evidence="3">
    <location>
        <begin position="53"/>
        <end position="74"/>
    </location>
</feature>
<keyword evidence="6" id="KW-1185">Reference proteome</keyword>
<dbReference type="InterPro" id="IPR007065">
    <property type="entry name" value="HPP"/>
</dbReference>
<keyword evidence="3" id="KW-0812">Transmembrane</keyword>
<dbReference type="OrthoDB" id="2016548at2759"/>
<feature type="transmembrane region" description="Helical" evidence="3">
    <location>
        <begin position="144"/>
        <end position="164"/>
    </location>
</feature>
<reference evidence="5" key="1">
    <citation type="submission" date="2022-07" db="EMBL/GenBank/DDBJ databases">
        <title>Phylogenomic reconstructions and comparative analyses of Kickxellomycotina fungi.</title>
        <authorList>
            <person name="Reynolds N.K."/>
            <person name="Stajich J.E."/>
            <person name="Barry K."/>
            <person name="Grigoriev I.V."/>
            <person name="Crous P."/>
            <person name="Smith M.E."/>
        </authorList>
    </citation>
    <scope>NUCLEOTIDE SEQUENCE</scope>
    <source>
        <strain evidence="5">CBS 109367</strain>
    </source>
</reference>
<gene>
    <name evidence="5" type="ORF">IWW39_003015</name>
</gene>
<dbReference type="PANTHER" id="PTHR33741:SF5">
    <property type="entry name" value="TRANSMEMBRANE PROTEIN DDB_G0269096-RELATED"/>
    <property type="match status" value="1"/>
</dbReference>
<feature type="region of interest" description="Disordered" evidence="2">
    <location>
        <begin position="230"/>
        <end position="265"/>
    </location>
</feature>
<name>A0A9W8GLY8_9FUNG</name>
<dbReference type="AlphaFoldDB" id="A0A9W8GLY8"/>
<feature type="domain" description="HPP transmembrane region" evidence="4">
    <location>
        <begin position="56"/>
        <end position="213"/>
    </location>
</feature>
<dbReference type="Pfam" id="PF04982">
    <property type="entry name" value="TM_HPP"/>
    <property type="match status" value="1"/>
</dbReference>
<feature type="compositionally biased region" description="Basic and acidic residues" evidence="2">
    <location>
        <begin position="231"/>
        <end position="256"/>
    </location>
</feature>
<organism evidence="5 6">
    <name type="scientific">Coemansia spiralis</name>
    <dbReference type="NCBI Taxonomy" id="417178"/>
    <lineage>
        <taxon>Eukaryota</taxon>
        <taxon>Fungi</taxon>
        <taxon>Fungi incertae sedis</taxon>
        <taxon>Zoopagomycota</taxon>
        <taxon>Kickxellomycotina</taxon>
        <taxon>Kickxellomycetes</taxon>
        <taxon>Kickxellales</taxon>
        <taxon>Kickxellaceae</taxon>
        <taxon>Coemansia</taxon>
    </lineage>
</organism>
<accession>A0A9W8GLY8</accession>
<proteinExistence type="predicted"/>